<dbReference type="RefSeq" id="WP_094626115.1">
    <property type="nucleotide sequence ID" value="NZ_NEFY01000035.1"/>
</dbReference>
<proteinExistence type="predicted"/>
<organism evidence="1 2">
    <name type="scientific">Marinobacter vinifirmus</name>
    <dbReference type="NCBI Taxonomy" id="355591"/>
    <lineage>
        <taxon>Bacteria</taxon>
        <taxon>Pseudomonadati</taxon>
        <taxon>Pseudomonadota</taxon>
        <taxon>Gammaproteobacteria</taxon>
        <taxon>Pseudomonadales</taxon>
        <taxon>Marinobacteraceae</taxon>
        <taxon>Marinobacter</taxon>
    </lineage>
</organism>
<keyword evidence="2" id="KW-1185">Reference proteome</keyword>
<dbReference type="EMBL" id="NEFY01000035">
    <property type="protein sequence ID" value="OZC34590.1"/>
    <property type="molecule type" value="Genomic_DNA"/>
</dbReference>
<gene>
    <name evidence="1" type="ORF">B9Q17_10005</name>
</gene>
<evidence type="ECO:0000313" key="1">
    <source>
        <dbReference type="EMBL" id="OZC34590.1"/>
    </source>
</evidence>
<comment type="caution">
    <text evidence="1">The sequence shown here is derived from an EMBL/GenBank/DDBJ whole genome shotgun (WGS) entry which is preliminary data.</text>
</comment>
<reference evidence="1 2" key="1">
    <citation type="submission" date="2017-06" db="EMBL/GenBank/DDBJ databases">
        <title>Draft genome sequence of the halophilic bacterium Marinobacter vinifirmus FB1.</title>
        <authorList>
            <person name="Stepanov V.G."/>
            <person name="Roberts D.J."/>
            <person name="Fox G.E."/>
        </authorList>
    </citation>
    <scope>NUCLEOTIDE SEQUENCE [LARGE SCALE GENOMIC DNA]</scope>
    <source>
        <strain evidence="1 2">FB1</strain>
    </source>
</reference>
<dbReference type="AlphaFoldDB" id="A0A7Z1DRC7"/>
<sequence>MKVLKSLASIQAQYEAVVREIESLKVKQNALKKAGIDYGTPNYKQGRYLRIVRPATDERGRQFEYIGADPEKQQVVLSAIERGKEYDELDGRLVSLEKALRRLDDDLYHLTNTFKWSHGLAIEDTTL</sequence>
<protein>
    <submittedName>
        <fullName evidence="1">Uncharacterized protein</fullName>
    </submittedName>
</protein>
<dbReference type="Proteomes" id="UP000216984">
    <property type="component" value="Unassembled WGS sequence"/>
</dbReference>
<accession>A0A7Z1DRC7</accession>
<evidence type="ECO:0000313" key="2">
    <source>
        <dbReference type="Proteomes" id="UP000216984"/>
    </source>
</evidence>
<name>A0A7Z1DRC7_9GAMM</name>